<dbReference type="InterPro" id="IPR019099">
    <property type="entry name" value="Uncharacterised_PGPGW_TM"/>
</dbReference>
<dbReference type="AlphaFoldDB" id="A0A975HH95"/>
<dbReference type="EMBL" id="CP072110">
    <property type="protein sequence ID" value="QTH62803.1"/>
    <property type="molecule type" value="Genomic_DNA"/>
</dbReference>
<gene>
    <name evidence="2" type="ORF">J1N51_08435</name>
</gene>
<feature type="transmembrane region" description="Helical" evidence="1">
    <location>
        <begin position="7"/>
        <end position="26"/>
    </location>
</feature>
<protein>
    <submittedName>
        <fullName evidence="2">Tellurium resistance protein TerC</fullName>
    </submittedName>
</protein>
<dbReference type="KEGG" id="psym:J1N51_08435"/>
<keyword evidence="1" id="KW-1133">Transmembrane helix</keyword>
<keyword evidence="3" id="KW-1185">Reference proteome</keyword>
<name>A0A975HH95_9GAMM</name>
<keyword evidence="1" id="KW-0472">Membrane</keyword>
<reference evidence="2" key="1">
    <citation type="submission" date="2021-03" db="EMBL/GenBank/DDBJ databases">
        <title>Description of Psychrosphaera ytuae sp. nov. isolated from deep sea sediment of South China Sea.</title>
        <authorList>
            <person name="Zhang J."/>
            <person name="Xu X.-D."/>
        </authorList>
    </citation>
    <scope>NUCLEOTIDE SEQUENCE</scope>
    <source>
        <strain evidence="2">MTZ26</strain>
    </source>
</reference>
<accession>A0A975HH95</accession>
<evidence type="ECO:0000313" key="2">
    <source>
        <dbReference type="EMBL" id="QTH62803.1"/>
    </source>
</evidence>
<evidence type="ECO:0000256" key="1">
    <source>
        <dbReference type="SAM" id="Phobius"/>
    </source>
</evidence>
<proteinExistence type="predicted"/>
<sequence length="79" mass="9010">MLRTVRFLFINIVGGLLVLLGLVFIIIPGPSLLLLIPGLFILSYEYDVAKDWLKKCQNLLSVSARWLDAKIAMWKGRKH</sequence>
<dbReference type="RefSeq" id="WP_208830319.1">
    <property type="nucleotide sequence ID" value="NZ_CP072110.1"/>
</dbReference>
<evidence type="ECO:0000313" key="3">
    <source>
        <dbReference type="Proteomes" id="UP000682739"/>
    </source>
</evidence>
<dbReference type="Pfam" id="PF09656">
    <property type="entry name" value="PGPGW"/>
    <property type="match status" value="1"/>
</dbReference>
<dbReference type="Proteomes" id="UP000682739">
    <property type="component" value="Chromosome"/>
</dbReference>
<keyword evidence="1" id="KW-0812">Transmembrane</keyword>
<organism evidence="2 3">
    <name type="scientific">Psychrosphaera ytuae</name>
    <dbReference type="NCBI Taxonomy" id="2820710"/>
    <lineage>
        <taxon>Bacteria</taxon>
        <taxon>Pseudomonadati</taxon>
        <taxon>Pseudomonadota</taxon>
        <taxon>Gammaproteobacteria</taxon>
        <taxon>Alteromonadales</taxon>
        <taxon>Pseudoalteromonadaceae</taxon>
        <taxon>Psychrosphaera</taxon>
    </lineage>
</organism>